<dbReference type="RefSeq" id="WP_130422276.1">
    <property type="nucleotide sequence ID" value="NZ_SHKW01000001.1"/>
</dbReference>
<evidence type="ECO:0008006" key="3">
    <source>
        <dbReference type="Google" id="ProtNLM"/>
    </source>
</evidence>
<reference evidence="1 2" key="1">
    <citation type="submission" date="2019-02" db="EMBL/GenBank/DDBJ databases">
        <title>Genomic Encyclopedia of Archaeal and Bacterial Type Strains, Phase II (KMG-II): from individual species to whole genera.</title>
        <authorList>
            <person name="Goeker M."/>
        </authorList>
    </citation>
    <scope>NUCLEOTIDE SEQUENCE [LARGE SCALE GENOMIC DNA]</scope>
    <source>
        <strain evidence="1 2">DSM 18101</strain>
    </source>
</reference>
<dbReference type="OrthoDB" id="121077at2"/>
<proteinExistence type="predicted"/>
<dbReference type="EMBL" id="SHKW01000001">
    <property type="protein sequence ID" value="RZU43596.1"/>
    <property type="molecule type" value="Genomic_DNA"/>
</dbReference>
<dbReference type="Proteomes" id="UP000292958">
    <property type="component" value="Unassembled WGS sequence"/>
</dbReference>
<accession>A0A4V2G554</accession>
<dbReference type="AlphaFoldDB" id="A0A4V2G554"/>
<protein>
    <recommendedName>
        <fullName evidence="3">STAS domain-containing protein</fullName>
    </recommendedName>
</protein>
<gene>
    <name evidence="1" type="ORF">BDD14_5271</name>
</gene>
<name>A0A4V2G554_9BACT</name>
<sequence length="86" mass="9693">MTFKIERLFSKENVIVLHVCGRVDIECLSTLKELIETEDAKIVLDLSEVTLAGRDAATFLAVCELKGIELRNCPPFLRGWVDNETI</sequence>
<organism evidence="1 2">
    <name type="scientific">Edaphobacter modestus</name>
    <dbReference type="NCBI Taxonomy" id="388466"/>
    <lineage>
        <taxon>Bacteria</taxon>
        <taxon>Pseudomonadati</taxon>
        <taxon>Acidobacteriota</taxon>
        <taxon>Terriglobia</taxon>
        <taxon>Terriglobales</taxon>
        <taxon>Acidobacteriaceae</taxon>
        <taxon>Edaphobacter</taxon>
    </lineage>
</organism>
<comment type="caution">
    <text evidence="1">The sequence shown here is derived from an EMBL/GenBank/DDBJ whole genome shotgun (WGS) entry which is preliminary data.</text>
</comment>
<evidence type="ECO:0000313" key="2">
    <source>
        <dbReference type="Proteomes" id="UP000292958"/>
    </source>
</evidence>
<evidence type="ECO:0000313" key="1">
    <source>
        <dbReference type="EMBL" id="RZU43596.1"/>
    </source>
</evidence>
<keyword evidence="2" id="KW-1185">Reference proteome</keyword>